<sequence>MMKRVAKLRPCPRCGRETRRLIDGLCEDCFIEGFTAIEVPPRVEMRVCPRCGAYYRQGRWVEGELGPGITDEVIRGTRISEFLEEAEITVECEATPLSRGTVPALLKVRGKVFGRVFEEVCEIRVRISREICRRCSRIAGGYYEAILQIRAEGRTPSPEEVESCLEIIDDRIEHHGSFVTRLQEVKKGVDVYIGAKSAAQDSGREIIRRFGGEIITSPKLVGRRGGKDIYRLTVLVRLPRFVAGDIVNFRGRYVLLTSISRGGEGIYLEDWRKTGRMDLSELKFCMSSLDAKKTVLLLAYEREIEVLDPETLRPVTIEKPAPLTASAGDDVLAVKIDGSVFLIPEEVEE</sequence>
<organism evidence="2">
    <name type="scientific">Candidatus Syntropharchaeum butanivorans</name>
    <dbReference type="NCBI Taxonomy" id="1839936"/>
    <lineage>
        <taxon>Archaea</taxon>
        <taxon>Methanobacteriati</taxon>
        <taxon>Methanobacteriota</taxon>
        <taxon>Stenosarchaea group</taxon>
        <taxon>Methanomicrobia</taxon>
        <taxon>Methanosarcinales</taxon>
        <taxon>ANME-2 cluster</taxon>
        <taxon>Candidatus Syntropharchaeum</taxon>
    </lineage>
</organism>
<dbReference type="GO" id="GO:0005737">
    <property type="term" value="C:cytoplasm"/>
    <property type="evidence" value="ECO:0007669"/>
    <property type="project" value="TreeGrafter"/>
</dbReference>
<dbReference type="InterPro" id="IPR007064">
    <property type="entry name" value="Nmd3_N"/>
</dbReference>
<protein>
    <recommendedName>
        <fullName evidence="1">Nmd3 N-terminal domain-containing protein</fullName>
    </recommendedName>
</protein>
<dbReference type="GO" id="GO:0043023">
    <property type="term" value="F:ribosomal large subunit binding"/>
    <property type="evidence" value="ECO:0007669"/>
    <property type="project" value="InterPro"/>
</dbReference>
<proteinExistence type="predicted"/>
<reference evidence="2" key="1">
    <citation type="journal article" date="2020" name="mSystems">
        <title>Genome- and Community-Level Interaction Insights into Carbon Utilization and Element Cycling Functions of Hydrothermarchaeota in Hydrothermal Sediment.</title>
        <authorList>
            <person name="Zhou Z."/>
            <person name="Liu Y."/>
            <person name="Xu W."/>
            <person name="Pan J."/>
            <person name="Luo Z.H."/>
            <person name="Li M."/>
        </authorList>
    </citation>
    <scope>NUCLEOTIDE SEQUENCE [LARGE SCALE GENOMIC DNA]</scope>
    <source>
        <strain evidence="2">HyVt-386</strain>
    </source>
</reference>
<accession>A0A7J2S256</accession>
<dbReference type="PANTHER" id="PTHR12746">
    <property type="entry name" value="NONSENSE-MEDIATED MRNA DECAY PROTEIN 3"/>
    <property type="match status" value="1"/>
</dbReference>
<comment type="caution">
    <text evidence="2">The sequence shown here is derived from an EMBL/GenBank/DDBJ whole genome shotgun (WGS) entry which is preliminary data.</text>
</comment>
<evidence type="ECO:0000313" key="2">
    <source>
        <dbReference type="EMBL" id="HEC57561.1"/>
    </source>
</evidence>
<evidence type="ECO:0000259" key="1">
    <source>
        <dbReference type="Pfam" id="PF04981"/>
    </source>
</evidence>
<dbReference type="AlphaFoldDB" id="A0A7J2S256"/>
<dbReference type="EMBL" id="DRIE01000109">
    <property type="protein sequence ID" value="HEC57561.1"/>
    <property type="molecule type" value="Genomic_DNA"/>
</dbReference>
<gene>
    <name evidence="2" type="ORF">ENI32_06755</name>
</gene>
<dbReference type="Proteomes" id="UP000885936">
    <property type="component" value="Unassembled WGS sequence"/>
</dbReference>
<dbReference type="PANTHER" id="PTHR12746:SF2">
    <property type="entry name" value="60S RIBOSOMAL EXPORT PROTEIN NMD3"/>
    <property type="match status" value="1"/>
</dbReference>
<dbReference type="InterPro" id="IPR039768">
    <property type="entry name" value="Nmd3"/>
</dbReference>
<name>A0A7J2S256_9EURY</name>
<dbReference type="Pfam" id="PF04981">
    <property type="entry name" value="NMD3"/>
    <property type="match status" value="1"/>
</dbReference>
<feature type="domain" description="Nmd3 N-terminal" evidence="1">
    <location>
        <begin position="11"/>
        <end position="238"/>
    </location>
</feature>